<keyword evidence="5" id="KW-0998">Cell outer membrane</keyword>
<dbReference type="Pfam" id="PF26368">
    <property type="entry name" value="OMP10"/>
    <property type="match status" value="1"/>
</dbReference>
<evidence type="ECO:0000256" key="5">
    <source>
        <dbReference type="ARBA" id="ARBA00023237"/>
    </source>
</evidence>
<evidence type="ECO:0000313" key="10">
    <source>
        <dbReference type="EMBL" id="MBE1208024.1"/>
    </source>
</evidence>
<dbReference type="EMBL" id="JACZEP010000016">
    <property type="protein sequence ID" value="MBE1208024.1"/>
    <property type="molecule type" value="Genomic_DNA"/>
</dbReference>
<keyword evidence="2 8" id="KW-0732">Signal</keyword>
<protein>
    <recommendedName>
        <fullName evidence="13">Outer membrane lipoprotein omp10</fullName>
    </recommendedName>
</protein>
<dbReference type="PROSITE" id="PS51257">
    <property type="entry name" value="PROKAR_LIPOPROTEIN"/>
    <property type="match status" value="1"/>
</dbReference>
<keyword evidence="6" id="KW-0449">Lipoprotein</keyword>
<evidence type="ECO:0000313" key="11">
    <source>
        <dbReference type="Proteomes" id="UP000532373"/>
    </source>
</evidence>
<comment type="caution">
    <text evidence="9">The sequence shown here is derived from an EMBL/GenBank/DDBJ whole genome shotgun (WGS) entry which is preliminary data.</text>
</comment>
<evidence type="ECO:0000256" key="4">
    <source>
        <dbReference type="ARBA" id="ARBA00023139"/>
    </source>
</evidence>
<keyword evidence="3" id="KW-0472">Membrane</keyword>
<keyword evidence="12" id="KW-1185">Reference proteome</keyword>
<evidence type="ECO:0000313" key="12">
    <source>
        <dbReference type="Proteomes" id="UP000598227"/>
    </source>
</evidence>
<dbReference type="InterPro" id="IPR049857">
    <property type="entry name" value="Omp10-like"/>
</dbReference>
<evidence type="ECO:0000256" key="6">
    <source>
        <dbReference type="ARBA" id="ARBA00023288"/>
    </source>
</evidence>
<evidence type="ECO:0000256" key="7">
    <source>
        <dbReference type="ARBA" id="ARBA00044505"/>
    </source>
</evidence>
<feature type="signal peptide" evidence="8">
    <location>
        <begin position="1"/>
        <end position="21"/>
    </location>
</feature>
<evidence type="ECO:0000256" key="3">
    <source>
        <dbReference type="ARBA" id="ARBA00023136"/>
    </source>
</evidence>
<dbReference type="Proteomes" id="UP000532373">
    <property type="component" value="Unassembled WGS sequence"/>
</dbReference>
<comment type="similarity">
    <text evidence="7">Belongs to the rhizobiaceae omp10 lipoprotein family.</text>
</comment>
<reference evidence="9 11" key="1">
    <citation type="submission" date="2020-08" db="EMBL/GenBank/DDBJ databases">
        <title>Genomic Encyclopedia of Type Strains, Phase IV (KMG-IV): sequencing the most valuable type-strain genomes for metagenomic binning, comparative biology and taxonomic classification.</title>
        <authorList>
            <person name="Goeker M."/>
        </authorList>
    </citation>
    <scope>NUCLEOTIDE SEQUENCE [LARGE SCALE GENOMIC DNA]</scope>
    <source>
        <strain evidence="9 11">DSM 17454</strain>
    </source>
</reference>
<dbReference type="Proteomes" id="UP000598227">
    <property type="component" value="Unassembled WGS sequence"/>
</dbReference>
<accession>A0A8E1WEB0</accession>
<name>A0A8E1WEB0_9HYPH</name>
<evidence type="ECO:0008006" key="13">
    <source>
        <dbReference type="Google" id="ProtNLM"/>
    </source>
</evidence>
<evidence type="ECO:0000256" key="2">
    <source>
        <dbReference type="ARBA" id="ARBA00022729"/>
    </source>
</evidence>
<dbReference type="AlphaFoldDB" id="A0A8E1WEB0"/>
<evidence type="ECO:0000256" key="1">
    <source>
        <dbReference type="ARBA" id="ARBA00004459"/>
    </source>
</evidence>
<organism evidence="9 11">
    <name type="scientific">Aminobacter carboxidus</name>
    <dbReference type="NCBI Taxonomy" id="376165"/>
    <lineage>
        <taxon>Bacteria</taxon>
        <taxon>Pseudomonadati</taxon>
        <taxon>Pseudomonadota</taxon>
        <taxon>Alphaproteobacteria</taxon>
        <taxon>Hyphomicrobiales</taxon>
        <taxon>Phyllobacteriaceae</taxon>
        <taxon>Aminobacter</taxon>
    </lineage>
</organism>
<sequence>MTTSRKIASAGVLALLAAAIAGCSTSGGGSSGGGGMRPAPSGVEGAWLDAKGTGLSTFAAGSFQTVATDTGQKLSDGTYILTGANSVQINGTSLIRQSPISFNCLLISANQLNCTSSAGQQFTLTRRTA</sequence>
<gene>
    <name evidence="9" type="ORF">HNQ96_003099</name>
    <name evidence="10" type="ORF">IHE39_27415</name>
</gene>
<keyword evidence="4" id="KW-0564">Palmitate</keyword>
<evidence type="ECO:0000256" key="8">
    <source>
        <dbReference type="SAM" id="SignalP"/>
    </source>
</evidence>
<feature type="chain" id="PRO_5034729126" description="Outer membrane lipoprotein omp10" evidence="8">
    <location>
        <begin position="22"/>
        <end position="129"/>
    </location>
</feature>
<proteinExistence type="inferred from homology"/>
<dbReference type="RefSeq" id="WP_184769628.1">
    <property type="nucleotide sequence ID" value="NZ_JACHGI010000005.1"/>
</dbReference>
<evidence type="ECO:0000313" key="9">
    <source>
        <dbReference type="EMBL" id="MBB6467220.1"/>
    </source>
</evidence>
<reference evidence="10 12" key="2">
    <citation type="submission" date="2020-09" db="EMBL/GenBank/DDBJ databases">
        <title>Draft Genome Sequence of Aminobacter carboxidus type strain DSM 1086, a soil Gram-negative carboxydobacterium.</title>
        <authorList>
            <person name="Turrini P."/>
            <person name="Tescari M."/>
            <person name="Artuso I."/>
            <person name="Lugli G.A."/>
            <person name="Frangipani E."/>
            <person name="Ventura M."/>
            <person name="Visca P."/>
        </authorList>
    </citation>
    <scope>NUCLEOTIDE SEQUENCE [LARGE SCALE GENOMIC DNA]</scope>
    <source>
        <strain evidence="10 12">DSM 1086</strain>
    </source>
</reference>
<dbReference type="EMBL" id="JACHGI010000005">
    <property type="protein sequence ID" value="MBB6467220.1"/>
    <property type="molecule type" value="Genomic_DNA"/>
</dbReference>
<comment type="subcellular location">
    <subcellularLocation>
        <location evidence="1">Cell outer membrane</location>
        <topology evidence="1">Lipid-anchor</topology>
    </subcellularLocation>
</comment>